<dbReference type="SFLD" id="SFLDS00003">
    <property type="entry name" value="Haloacid_Dehalogenase"/>
    <property type="match status" value="1"/>
</dbReference>
<gene>
    <name evidence="1" type="ORF">EM20IM_09650</name>
</gene>
<reference evidence="1 2" key="1">
    <citation type="submission" date="2020-12" db="EMBL/GenBank/DDBJ databases">
        <authorList>
            <person name="Awala S.I."/>
            <person name="Gwak J.-H."/>
            <person name="Kim S.-J."/>
            <person name="Rhee S.-K."/>
        </authorList>
    </citation>
    <scope>NUCLEOTIDE SEQUENCE [LARGE SCALE GENOMIC DNA]</scope>
    <source>
        <strain evidence="1 2">IT5</strain>
    </source>
</reference>
<dbReference type="GO" id="GO:0016787">
    <property type="term" value="F:hydrolase activity"/>
    <property type="evidence" value="ECO:0007669"/>
    <property type="project" value="UniProtKB-KW"/>
</dbReference>
<evidence type="ECO:0000313" key="2">
    <source>
        <dbReference type="Proteomes" id="UP000663088"/>
    </source>
</evidence>
<dbReference type="PANTHER" id="PTHR43611:SF3">
    <property type="entry name" value="FLAVIN MONONUCLEOTIDE HYDROLASE 1, CHLOROPLATIC"/>
    <property type="match status" value="1"/>
</dbReference>
<organism evidence="1 2">
    <name type="scientific">Candidatus Methylacidiphilum infernorum</name>
    <dbReference type="NCBI Taxonomy" id="511746"/>
    <lineage>
        <taxon>Bacteria</taxon>
        <taxon>Pseudomonadati</taxon>
        <taxon>Verrucomicrobiota</taxon>
        <taxon>Methylacidiphilae</taxon>
        <taxon>Methylacidiphilales</taxon>
        <taxon>Methylacidiphilaceae</taxon>
        <taxon>Methylacidiphilum (ex Ratnadevi et al. 2023)</taxon>
    </lineage>
</organism>
<keyword evidence="1" id="KW-0378">Hydrolase</keyword>
<dbReference type="InterPro" id="IPR006439">
    <property type="entry name" value="HAD-SF_hydro_IA"/>
</dbReference>
<dbReference type="EMBL" id="CP065956">
    <property type="protein sequence ID" value="QSR86716.1"/>
    <property type="molecule type" value="Genomic_DNA"/>
</dbReference>
<dbReference type="SFLD" id="SFLDG01129">
    <property type="entry name" value="C1.5:_HAD__Beta-PGM__Phosphata"/>
    <property type="match status" value="1"/>
</dbReference>
<keyword evidence="2" id="KW-1185">Reference proteome</keyword>
<dbReference type="Proteomes" id="UP000663088">
    <property type="component" value="Chromosome"/>
</dbReference>
<sequence>MPSKTRPQPFLFTLLFTFSDFHFVMSTLQINTLFLDVGGVLLTNGWDTEGRKKAAEVFGLDFREFEDRHHLTFDTYEQGKLTLHEYLKRTVFYQNRAFSMDDFRQFMFSLSRPIPEMIELIKTLKKKYNLRIAVLSNEGRELQIHRIQSFNLHSFIDYFIVSSFVHLRKPDVDIFQLALDVAQSPPNSVLYIEDRPMFVDIARSLGIEAIRHECYEKTKAALISYGLVP</sequence>
<proteinExistence type="predicted"/>
<evidence type="ECO:0000313" key="1">
    <source>
        <dbReference type="EMBL" id="QSR86716.1"/>
    </source>
</evidence>
<dbReference type="PRINTS" id="PR00413">
    <property type="entry name" value="HADHALOGNASE"/>
</dbReference>
<dbReference type="InterPro" id="IPR041492">
    <property type="entry name" value="HAD_2"/>
</dbReference>
<dbReference type="NCBIfam" id="TIGR01509">
    <property type="entry name" value="HAD-SF-IA-v3"/>
    <property type="match status" value="1"/>
</dbReference>
<name>A0ABX7PVP0_9BACT</name>
<dbReference type="Pfam" id="PF13419">
    <property type="entry name" value="HAD_2"/>
    <property type="match status" value="1"/>
</dbReference>
<dbReference type="InterPro" id="IPR023214">
    <property type="entry name" value="HAD_sf"/>
</dbReference>
<dbReference type="PANTHER" id="PTHR43611">
    <property type="entry name" value="ALPHA-D-GLUCOSE 1-PHOSPHATE PHOSPHATASE"/>
    <property type="match status" value="1"/>
</dbReference>
<dbReference type="InterPro" id="IPR036412">
    <property type="entry name" value="HAD-like_sf"/>
</dbReference>
<dbReference type="SUPFAM" id="SSF56784">
    <property type="entry name" value="HAD-like"/>
    <property type="match status" value="1"/>
</dbReference>
<accession>A0ABX7PVP0</accession>
<dbReference type="Gene3D" id="3.40.50.1000">
    <property type="entry name" value="HAD superfamily/HAD-like"/>
    <property type="match status" value="1"/>
</dbReference>
<dbReference type="InterPro" id="IPR023198">
    <property type="entry name" value="PGP-like_dom2"/>
</dbReference>
<dbReference type="Gene3D" id="1.10.150.240">
    <property type="entry name" value="Putative phosphatase, domain 2"/>
    <property type="match status" value="1"/>
</dbReference>
<protein>
    <submittedName>
        <fullName evidence="1">HAD-IA family hydrolase</fullName>
    </submittedName>
</protein>
<dbReference type="NCBIfam" id="TIGR01549">
    <property type="entry name" value="HAD-SF-IA-v1"/>
    <property type="match status" value="1"/>
</dbReference>